<accession>A0A0G0DPW0</accession>
<evidence type="ECO:0000313" key="2">
    <source>
        <dbReference type="Proteomes" id="UP000034140"/>
    </source>
</evidence>
<proteinExistence type="predicted"/>
<dbReference type="EMBL" id="LBRE01000034">
    <property type="protein sequence ID" value="KKP91061.1"/>
    <property type="molecule type" value="Genomic_DNA"/>
</dbReference>
<dbReference type="Proteomes" id="UP000034140">
    <property type="component" value="Unassembled WGS sequence"/>
</dbReference>
<protein>
    <submittedName>
        <fullName evidence="1">Uncharacterized protein</fullName>
    </submittedName>
</protein>
<reference evidence="1 2" key="1">
    <citation type="journal article" date="2015" name="Nature">
        <title>rRNA introns, odd ribosomes, and small enigmatic genomes across a large radiation of phyla.</title>
        <authorList>
            <person name="Brown C.T."/>
            <person name="Hug L.A."/>
            <person name="Thomas B.C."/>
            <person name="Sharon I."/>
            <person name="Castelle C.J."/>
            <person name="Singh A."/>
            <person name="Wilkins M.J."/>
            <person name="Williams K.H."/>
            <person name="Banfield J.F."/>
        </authorList>
    </citation>
    <scope>NUCLEOTIDE SEQUENCE [LARGE SCALE GENOMIC DNA]</scope>
</reference>
<gene>
    <name evidence="1" type="ORF">UR96_C0034G0003</name>
</gene>
<evidence type="ECO:0000313" key="1">
    <source>
        <dbReference type="EMBL" id="KKP91061.1"/>
    </source>
</evidence>
<comment type="caution">
    <text evidence="1">The sequence shown here is derived from an EMBL/GenBank/DDBJ whole genome shotgun (WGS) entry which is preliminary data.</text>
</comment>
<organism evidence="1 2">
    <name type="scientific">candidate division WS6 bacterium GW2011_GWC1_36_11</name>
    <dbReference type="NCBI Taxonomy" id="1619090"/>
    <lineage>
        <taxon>Bacteria</taxon>
        <taxon>Candidatus Dojkabacteria</taxon>
    </lineage>
</organism>
<sequence>MKITAQQFISNNREKGTFVTILKHYSENSTKKTEKEGDIYCLLSLFGNTSLPAERVSKFVWDGILDGYIYSTSKSTNESLKDGITEGVKKLKSLMKNDKSLEEKARLVLRE</sequence>
<name>A0A0G0DPW0_9BACT</name>
<dbReference type="AlphaFoldDB" id="A0A0G0DPW0"/>